<evidence type="ECO:0000256" key="8">
    <source>
        <dbReference type="SAM" id="MobiDB-lite"/>
    </source>
</evidence>
<dbReference type="CDD" id="cd06550">
    <property type="entry name" value="TM_ABC_iron-siderophores_like"/>
    <property type="match status" value="1"/>
</dbReference>
<dbReference type="Proteomes" id="UP000265354">
    <property type="component" value="Unassembled WGS sequence"/>
</dbReference>
<evidence type="ECO:0000256" key="2">
    <source>
        <dbReference type="ARBA" id="ARBA00007935"/>
    </source>
</evidence>
<evidence type="ECO:0000256" key="7">
    <source>
        <dbReference type="ARBA" id="ARBA00023136"/>
    </source>
</evidence>
<keyword evidence="3" id="KW-0813">Transport</keyword>
<feature type="transmembrane region" description="Helical" evidence="9">
    <location>
        <begin position="274"/>
        <end position="301"/>
    </location>
</feature>
<comment type="caution">
    <text evidence="10">The sequence shown here is derived from an EMBL/GenBank/DDBJ whole genome shotgun (WGS) entry which is preliminary data.</text>
</comment>
<reference evidence="10 11" key="1">
    <citation type="submission" date="2018-07" db="EMBL/GenBank/DDBJ databases">
        <title>Whole Genome Shotgun Sequence of Streptomyces spongiicola strain 531S.</title>
        <authorList>
            <person name="Dohra H."/>
            <person name="Kodani S."/>
        </authorList>
    </citation>
    <scope>NUCLEOTIDE SEQUENCE [LARGE SCALE GENOMIC DNA]</scope>
    <source>
        <strain evidence="10 11">531S</strain>
    </source>
</reference>
<evidence type="ECO:0000256" key="9">
    <source>
        <dbReference type="SAM" id="Phobius"/>
    </source>
</evidence>
<feature type="transmembrane region" description="Helical" evidence="9">
    <location>
        <begin position="313"/>
        <end position="333"/>
    </location>
</feature>
<dbReference type="FunFam" id="1.10.3470.10:FF:000001">
    <property type="entry name" value="Vitamin B12 ABC transporter permease BtuC"/>
    <property type="match status" value="1"/>
</dbReference>
<feature type="transmembrane region" description="Helical" evidence="9">
    <location>
        <begin position="183"/>
        <end position="204"/>
    </location>
</feature>
<feature type="transmembrane region" description="Helical" evidence="9">
    <location>
        <begin position="152"/>
        <end position="171"/>
    </location>
</feature>
<dbReference type="PANTHER" id="PTHR30472:SF67">
    <property type="entry name" value="PERMEASE OF ABC TRANSPORTER-RELATED"/>
    <property type="match status" value="1"/>
</dbReference>
<gene>
    <name evidence="10" type="ORF">SSP531S_39070</name>
</gene>
<proteinExistence type="inferred from homology"/>
<dbReference type="Gene3D" id="1.10.3470.10">
    <property type="entry name" value="ABC transporter involved in vitamin B12 uptake, BtuC"/>
    <property type="match status" value="1"/>
</dbReference>
<comment type="subcellular location">
    <subcellularLocation>
        <location evidence="1">Cell membrane</location>
        <topology evidence="1">Multi-pass membrane protein</topology>
    </subcellularLocation>
</comment>
<organism evidence="10 11">
    <name type="scientific">Streptomyces spongiicola</name>
    <dbReference type="NCBI Taxonomy" id="1690221"/>
    <lineage>
        <taxon>Bacteria</taxon>
        <taxon>Bacillati</taxon>
        <taxon>Actinomycetota</taxon>
        <taxon>Actinomycetes</taxon>
        <taxon>Kitasatosporales</taxon>
        <taxon>Streptomycetaceae</taxon>
        <taxon>Streptomyces</taxon>
    </lineage>
</organism>
<sequence length="365" mass="36804">MTTGSHKSAAPTRNPAPSCATVPVGARRARTAALLLLAAAGLLVSVVTATLFGSADIRPLDVVSTILRHIGLDSIAPTAPLPGLHDALIWESRFPRVLLAAAVGMALAVSGAILQAVTRNPLADPYLLGVSSGASTGAVAVLLLGVGGSISLSTGAFAGGLVSFGVLLLLLGGGRVASPSRVVLTGVLVSQFFAAVTSVILMVGGDADSTRGFTYWLLGTLAGARWEGAAVTVVIILIGVVAVQFLAPALDAFTFGWDSAETLGVNVTAARVRLMVLTSVMTAAAVAASGAIGFIGLLVPHAVRILAGPTHRALLPLSAIVGAVFLIWVDVFARTAFAPHELPAGVITALLGAPAFALVLKRLES</sequence>
<dbReference type="GO" id="GO:0022857">
    <property type="term" value="F:transmembrane transporter activity"/>
    <property type="evidence" value="ECO:0007669"/>
    <property type="project" value="InterPro"/>
</dbReference>
<dbReference type="GO" id="GO:0033214">
    <property type="term" value="P:siderophore-iron import into cell"/>
    <property type="evidence" value="ECO:0007669"/>
    <property type="project" value="TreeGrafter"/>
</dbReference>
<evidence type="ECO:0000313" key="10">
    <source>
        <dbReference type="EMBL" id="GBQ02448.1"/>
    </source>
</evidence>
<dbReference type="PANTHER" id="PTHR30472">
    <property type="entry name" value="FERRIC ENTEROBACTIN TRANSPORT SYSTEM PERMEASE PROTEIN"/>
    <property type="match status" value="1"/>
</dbReference>
<keyword evidence="7 9" id="KW-0472">Membrane</keyword>
<dbReference type="EMBL" id="BGZL01000011">
    <property type="protein sequence ID" value="GBQ02448.1"/>
    <property type="molecule type" value="Genomic_DNA"/>
</dbReference>
<feature type="transmembrane region" description="Helical" evidence="9">
    <location>
        <begin position="224"/>
        <end position="253"/>
    </location>
</feature>
<dbReference type="Pfam" id="PF01032">
    <property type="entry name" value="FecCD"/>
    <property type="match status" value="1"/>
</dbReference>
<evidence type="ECO:0000256" key="1">
    <source>
        <dbReference type="ARBA" id="ARBA00004651"/>
    </source>
</evidence>
<comment type="similarity">
    <text evidence="2">Belongs to the binding-protein-dependent transport system permease family. FecCD subfamily.</text>
</comment>
<dbReference type="GO" id="GO:0005886">
    <property type="term" value="C:plasma membrane"/>
    <property type="evidence" value="ECO:0007669"/>
    <property type="project" value="UniProtKB-SubCell"/>
</dbReference>
<dbReference type="SUPFAM" id="SSF81345">
    <property type="entry name" value="ABC transporter involved in vitamin B12 uptake, BtuC"/>
    <property type="match status" value="1"/>
</dbReference>
<dbReference type="InterPro" id="IPR037294">
    <property type="entry name" value="ABC_BtuC-like"/>
</dbReference>
<protein>
    <submittedName>
        <fullName evidence="10">Iron ABC transporter permease</fullName>
    </submittedName>
</protein>
<feature type="transmembrane region" description="Helical" evidence="9">
    <location>
        <begin position="94"/>
        <end position="114"/>
    </location>
</feature>
<accession>A0A388T0K3</accession>
<evidence type="ECO:0000256" key="3">
    <source>
        <dbReference type="ARBA" id="ARBA00022448"/>
    </source>
</evidence>
<keyword evidence="5 9" id="KW-0812">Transmembrane</keyword>
<dbReference type="InterPro" id="IPR000522">
    <property type="entry name" value="ABC_transptr_permease_BtuC"/>
</dbReference>
<evidence type="ECO:0000256" key="5">
    <source>
        <dbReference type="ARBA" id="ARBA00022692"/>
    </source>
</evidence>
<feature type="region of interest" description="Disordered" evidence="8">
    <location>
        <begin position="1"/>
        <end position="21"/>
    </location>
</feature>
<feature type="transmembrane region" description="Helical" evidence="9">
    <location>
        <begin position="32"/>
        <end position="52"/>
    </location>
</feature>
<evidence type="ECO:0000256" key="4">
    <source>
        <dbReference type="ARBA" id="ARBA00022475"/>
    </source>
</evidence>
<keyword evidence="6 9" id="KW-1133">Transmembrane helix</keyword>
<keyword evidence="4" id="KW-1003">Cell membrane</keyword>
<feature type="transmembrane region" description="Helical" evidence="9">
    <location>
        <begin position="126"/>
        <end position="146"/>
    </location>
</feature>
<dbReference type="AlphaFoldDB" id="A0A388T0K3"/>
<feature type="transmembrane region" description="Helical" evidence="9">
    <location>
        <begin position="342"/>
        <end position="360"/>
    </location>
</feature>
<evidence type="ECO:0000256" key="6">
    <source>
        <dbReference type="ARBA" id="ARBA00022989"/>
    </source>
</evidence>
<evidence type="ECO:0000313" key="11">
    <source>
        <dbReference type="Proteomes" id="UP000265354"/>
    </source>
</evidence>
<name>A0A388T0K3_9ACTN</name>